<dbReference type="KEGG" id="pzu:PHZ_c2473"/>
<dbReference type="PROSITE" id="PS51677">
    <property type="entry name" value="NODB"/>
    <property type="match status" value="1"/>
</dbReference>
<evidence type="ECO:0000256" key="6">
    <source>
        <dbReference type="ARBA" id="ARBA00032976"/>
    </source>
</evidence>
<comment type="similarity">
    <text evidence="2">Belongs to the polysaccharide deacetylase family.</text>
</comment>
<gene>
    <name evidence="10" type="ordered locus">PHZ_c2473</name>
</gene>
<dbReference type="STRING" id="450851.PHZ_c2473"/>
<evidence type="ECO:0000313" key="11">
    <source>
        <dbReference type="Proteomes" id="UP000001868"/>
    </source>
</evidence>
<evidence type="ECO:0000256" key="5">
    <source>
        <dbReference type="ARBA" id="ARBA00022801"/>
    </source>
</evidence>
<evidence type="ECO:0000256" key="3">
    <source>
        <dbReference type="ARBA" id="ARBA00020071"/>
    </source>
</evidence>
<evidence type="ECO:0000256" key="2">
    <source>
        <dbReference type="ARBA" id="ARBA00010973"/>
    </source>
</evidence>
<protein>
    <recommendedName>
        <fullName evidence="3">Chitooligosaccharide deacetylase</fullName>
    </recommendedName>
    <alternativeName>
        <fullName evidence="6">Nodulation protein B</fullName>
    </alternativeName>
</protein>
<evidence type="ECO:0000256" key="7">
    <source>
        <dbReference type="SAM" id="MobiDB-lite"/>
    </source>
</evidence>
<dbReference type="Proteomes" id="UP000001868">
    <property type="component" value="Chromosome"/>
</dbReference>
<dbReference type="InterPro" id="IPR050248">
    <property type="entry name" value="Polysacc_deacetylase_ArnD"/>
</dbReference>
<organism evidence="10 11">
    <name type="scientific">Phenylobacterium zucineum (strain HLK1)</name>
    <dbReference type="NCBI Taxonomy" id="450851"/>
    <lineage>
        <taxon>Bacteria</taxon>
        <taxon>Pseudomonadati</taxon>
        <taxon>Pseudomonadota</taxon>
        <taxon>Alphaproteobacteria</taxon>
        <taxon>Caulobacterales</taxon>
        <taxon>Caulobacteraceae</taxon>
        <taxon>Phenylobacterium</taxon>
    </lineage>
</organism>
<reference evidence="10 11" key="1">
    <citation type="journal article" date="2008" name="BMC Genomics">
        <title>Complete genome of Phenylobacterium zucineum - a novel facultative intracellular bacterium isolated from human erythroleukemia cell line K562.</title>
        <authorList>
            <person name="Luo Y."/>
            <person name="Xu X."/>
            <person name="Ding Z."/>
            <person name="Liu Z."/>
            <person name="Zhang B."/>
            <person name="Yan Z."/>
            <person name="Sun J."/>
            <person name="Hu S."/>
            <person name="Hu X."/>
        </authorList>
    </citation>
    <scope>NUCLEOTIDE SEQUENCE [LARGE SCALE GENOMIC DNA]</scope>
    <source>
        <strain evidence="10 11">HLK1</strain>
    </source>
</reference>
<dbReference type="EMBL" id="CP000747">
    <property type="protein sequence ID" value="ACG78882.1"/>
    <property type="molecule type" value="Genomic_DNA"/>
</dbReference>
<dbReference type="PANTHER" id="PTHR10587">
    <property type="entry name" value="GLYCOSYL TRANSFERASE-RELATED"/>
    <property type="match status" value="1"/>
</dbReference>
<feature type="region of interest" description="Disordered" evidence="7">
    <location>
        <begin position="296"/>
        <end position="337"/>
    </location>
</feature>
<comment type="function">
    <text evidence="1">Is involved in generating a small heat-stable compound (Nod), an acylated oligomer of N-acetylglucosamine, that stimulates mitosis in various plant protoplasts.</text>
</comment>
<dbReference type="eggNOG" id="COG0726">
    <property type="taxonomic scope" value="Bacteria"/>
</dbReference>
<evidence type="ECO:0000259" key="9">
    <source>
        <dbReference type="PROSITE" id="PS51677"/>
    </source>
</evidence>
<dbReference type="GO" id="GO:0016810">
    <property type="term" value="F:hydrolase activity, acting on carbon-nitrogen (but not peptide) bonds"/>
    <property type="evidence" value="ECO:0007669"/>
    <property type="project" value="InterPro"/>
</dbReference>
<dbReference type="InterPro" id="IPR011330">
    <property type="entry name" value="Glyco_hydro/deAcase_b/a-brl"/>
</dbReference>
<keyword evidence="11" id="KW-1185">Reference proteome</keyword>
<proteinExistence type="inferred from homology"/>
<feature type="compositionally biased region" description="Basic residues" evidence="7">
    <location>
        <begin position="315"/>
        <end position="324"/>
    </location>
</feature>
<dbReference type="Pfam" id="PF01522">
    <property type="entry name" value="Polysacc_deac_1"/>
    <property type="match status" value="1"/>
</dbReference>
<accession>B4RGH6</accession>
<dbReference type="Gene3D" id="3.20.20.370">
    <property type="entry name" value="Glycoside hydrolase/deacetylase"/>
    <property type="match status" value="1"/>
</dbReference>
<feature type="domain" description="NodB homology" evidence="9">
    <location>
        <begin position="20"/>
        <end position="246"/>
    </location>
</feature>
<name>B4RGH6_PHEZH</name>
<keyword evidence="5" id="KW-0378">Hydrolase</keyword>
<evidence type="ECO:0000256" key="1">
    <source>
        <dbReference type="ARBA" id="ARBA00003236"/>
    </source>
</evidence>
<feature type="signal peptide" evidence="8">
    <location>
        <begin position="1"/>
        <end position="19"/>
    </location>
</feature>
<dbReference type="AlphaFoldDB" id="B4RGH6"/>
<dbReference type="CDD" id="cd10960">
    <property type="entry name" value="CE4_NodB_like_1"/>
    <property type="match status" value="1"/>
</dbReference>
<dbReference type="InterPro" id="IPR002509">
    <property type="entry name" value="NODB_dom"/>
</dbReference>
<evidence type="ECO:0000256" key="8">
    <source>
        <dbReference type="SAM" id="SignalP"/>
    </source>
</evidence>
<sequence length="504" mass="54250">MRAAALALAAALLAQPARAVEIALTFDDLPAHSALPPGETRAGVARDVLRALERAEAPATGFVNGGFLQAEPDSGLALRLWREAGRPFGNHTWSHLRLTSASAAAFEADVVRNEALLAALAEGRPWRWFRYPFLAEGETPEVRARARSFLQARGYRIASVTLDFGDWAYNDPYARCAARGDAAAVAGLEARFLAAAAESLDRARALSLQAEGREVPLVLLLHLGAFDARMMDRLLDLYRSRGVRFVSLDRALADPFYRADAEALPSPEPPTLEAGEMPGHLARRLEVVDAHGRDVRGRPAGGDGHGRRVAGGQHLQHRRGVAQRRRQDDAVDPRVQQAGGGGLGRLLVALLDDELDVAAADLVQAADQELAEVGRRRVGIEQADAHEVGAGQAARRGVGLVVQGPDRGVHRLAGRLPDVLLAVDHARDGHRRDAGVPGHVVDRERALLTAGGLRLQSILQRTPRSDPRKARPQAHAVPDLRKGRAGIGQTILTERGQTVLTQKN</sequence>
<evidence type="ECO:0000256" key="4">
    <source>
        <dbReference type="ARBA" id="ARBA00022723"/>
    </source>
</evidence>
<evidence type="ECO:0000313" key="10">
    <source>
        <dbReference type="EMBL" id="ACG78882.1"/>
    </source>
</evidence>
<dbReference type="HOGENOM" id="CLU_540635_0_0_5"/>
<dbReference type="GO" id="GO:0005975">
    <property type="term" value="P:carbohydrate metabolic process"/>
    <property type="evidence" value="ECO:0007669"/>
    <property type="project" value="InterPro"/>
</dbReference>
<dbReference type="GO" id="GO:0046872">
    <property type="term" value="F:metal ion binding"/>
    <property type="evidence" value="ECO:0007669"/>
    <property type="project" value="UniProtKB-KW"/>
</dbReference>
<keyword evidence="4" id="KW-0479">Metal-binding</keyword>
<feature type="chain" id="PRO_5002825392" description="Chitooligosaccharide deacetylase" evidence="8">
    <location>
        <begin position="20"/>
        <end position="504"/>
    </location>
</feature>
<dbReference type="SUPFAM" id="SSF88713">
    <property type="entry name" value="Glycoside hydrolase/deacetylase"/>
    <property type="match status" value="1"/>
</dbReference>
<keyword evidence="8" id="KW-0732">Signal</keyword>
<dbReference type="GO" id="GO:0016020">
    <property type="term" value="C:membrane"/>
    <property type="evidence" value="ECO:0007669"/>
    <property type="project" value="TreeGrafter"/>
</dbReference>
<dbReference type="PANTHER" id="PTHR10587:SF133">
    <property type="entry name" value="CHITIN DEACETYLASE 1-RELATED"/>
    <property type="match status" value="1"/>
</dbReference>